<keyword evidence="6" id="KW-1185">Reference proteome</keyword>
<dbReference type="SUPFAM" id="SSF48150">
    <property type="entry name" value="DNA-glycosylase"/>
    <property type="match status" value="1"/>
</dbReference>
<evidence type="ECO:0000256" key="3">
    <source>
        <dbReference type="SAM" id="MobiDB-lite"/>
    </source>
</evidence>
<feature type="compositionally biased region" description="Basic residues" evidence="3">
    <location>
        <begin position="19"/>
        <end position="31"/>
    </location>
</feature>
<sequence length="239" mass="27293">MPVTLRSRRVASNAPQEKRKTKVAPKARKTPTKTSTRIDTEDHPAVIPEPPDLPFQLQPAKYGLIQERVCDSLYALVVQVILWNQTRGQMARPVLFKILAAYPSPNELSAASLEDLTTMLQPIGLHRIRAARLIALAKTWLSAPPCKERRYRRLHYPNHGCGADVKPGEILGPDDEREGWEIAHLPGMGAYALDSYRIFYRDRLRGIEPTDGIEPEWKRVVPTDKELIPYLKWRREKDC</sequence>
<dbReference type="EMBL" id="KV441479">
    <property type="protein sequence ID" value="OAG20345.1"/>
    <property type="molecule type" value="Genomic_DNA"/>
</dbReference>
<keyword evidence="2" id="KW-0539">Nucleus</keyword>
<evidence type="ECO:0000256" key="1">
    <source>
        <dbReference type="ARBA" id="ARBA00004123"/>
    </source>
</evidence>
<dbReference type="OMA" id="ATDWNGA"/>
<dbReference type="RefSeq" id="XP_018385766.1">
    <property type="nucleotide sequence ID" value="XM_018536302.1"/>
</dbReference>
<dbReference type="GO" id="GO:0006285">
    <property type="term" value="P:base-excision repair, AP site formation"/>
    <property type="evidence" value="ECO:0007669"/>
    <property type="project" value="UniProtKB-ARBA"/>
</dbReference>
<dbReference type="InterPro" id="IPR045138">
    <property type="entry name" value="MeCP2/MBD4"/>
</dbReference>
<dbReference type="VEuPathDB" id="FungiDB:CC77DRAFT_990043"/>
<dbReference type="Gene3D" id="1.10.340.30">
    <property type="entry name" value="Hypothetical protein, domain 2"/>
    <property type="match status" value="1"/>
</dbReference>
<evidence type="ECO:0000313" key="5">
    <source>
        <dbReference type="EMBL" id="OAG20345.1"/>
    </source>
</evidence>
<organism evidence="5 6">
    <name type="scientific">Alternaria alternata</name>
    <name type="common">Alternaria rot fungus</name>
    <name type="synonym">Torula alternata</name>
    <dbReference type="NCBI Taxonomy" id="5599"/>
    <lineage>
        <taxon>Eukaryota</taxon>
        <taxon>Fungi</taxon>
        <taxon>Dikarya</taxon>
        <taxon>Ascomycota</taxon>
        <taxon>Pezizomycotina</taxon>
        <taxon>Dothideomycetes</taxon>
        <taxon>Pleosporomycetidae</taxon>
        <taxon>Pleosporales</taxon>
        <taxon>Pleosporineae</taxon>
        <taxon>Pleosporaceae</taxon>
        <taxon>Alternaria</taxon>
        <taxon>Alternaria sect. Alternaria</taxon>
        <taxon>Alternaria alternata complex</taxon>
    </lineage>
</organism>
<evidence type="ECO:0000313" key="6">
    <source>
        <dbReference type="Proteomes" id="UP000077248"/>
    </source>
</evidence>
<dbReference type="AlphaFoldDB" id="A0A177DKU3"/>
<dbReference type="GO" id="GO:0005634">
    <property type="term" value="C:nucleus"/>
    <property type="evidence" value="ECO:0007669"/>
    <property type="project" value="UniProtKB-SubCell"/>
</dbReference>
<dbReference type="InterPro" id="IPR011257">
    <property type="entry name" value="DNA_glycosylase"/>
</dbReference>
<dbReference type="Pfam" id="PF00730">
    <property type="entry name" value="HhH-GPD"/>
    <property type="match status" value="1"/>
</dbReference>
<gene>
    <name evidence="5" type="ORF">CC77DRAFT_990043</name>
</gene>
<feature type="domain" description="HhH-GPD" evidence="4">
    <location>
        <begin position="78"/>
        <end position="164"/>
    </location>
</feature>
<feature type="region of interest" description="Disordered" evidence="3">
    <location>
        <begin position="1"/>
        <end position="50"/>
    </location>
</feature>
<dbReference type="PANTHER" id="PTHR15074:SF0">
    <property type="entry name" value="METHYL-CPG-BINDING DOMAIN PROTEIN 4-LIKE PROTEIN"/>
    <property type="match status" value="1"/>
</dbReference>
<dbReference type="Proteomes" id="UP000077248">
    <property type="component" value="Unassembled WGS sequence"/>
</dbReference>
<evidence type="ECO:0000259" key="4">
    <source>
        <dbReference type="Pfam" id="PF00730"/>
    </source>
</evidence>
<dbReference type="PANTHER" id="PTHR15074">
    <property type="entry name" value="METHYL-CPG-BINDING PROTEIN"/>
    <property type="match status" value="1"/>
</dbReference>
<dbReference type="GeneID" id="29121896"/>
<dbReference type="InterPro" id="IPR003265">
    <property type="entry name" value="HhH-GPD_domain"/>
</dbReference>
<protein>
    <submittedName>
        <fullName evidence="5">DNA glycosylase</fullName>
    </submittedName>
</protein>
<accession>A0A177DKU3</accession>
<name>A0A177DKU3_ALTAL</name>
<dbReference type="KEGG" id="aalt:CC77DRAFT_990043"/>
<reference evidence="5 6" key="1">
    <citation type="submission" date="2016-05" db="EMBL/GenBank/DDBJ databases">
        <title>Comparative analysis of secretome profiles of manganese(II)-oxidizing ascomycete fungi.</title>
        <authorList>
            <consortium name="DOE Joint Genome Institute"/>
            <person name="Zeiner C.A."/>
            <person name="Purvine S.O."/>
            <person name="Zink E.M."/>
            <person name="Wu S."/>
            <person name="Pasa-Tolic L."/>
            <person name="Chaput D.L."/>
            <person name="Haridas S."/>
            <person name="Grigoriev I.V."/>
            <person name="Santelli C.M."/>
            <person name="Hansel C.M."/>
        </authorList>
    </citation>
    <scope>NUCLEOTIDE SEQUENCE [LARGE SCALE GENOMIC DNA]</scope>
    <source>
        <strain evidence="5 6">SRC1lrK2f</strain>
    </source>
</reference>
<evidence type="ECO:0000256" key="2">
    <source>
        <dbReference type="ARBA" id="ARBA00023242"/>
    </source>
</evidence>
<dbReference type="GO" id="GO:0003677">
    <property type="term" value="F:DNA binding"/>
    <property type="evidence" value="ECO:0007669"/>
    <property type="project" value="InterPro"/>
</dbReference>
<comment type="subcellular location">
    <subcellularLocation>
        <location evidence="1">Nucleus</location>
    </subcellularLocation>
</comment>
<dbReference type="STRING" id="5599.A0A177DKU3"/>
<proteinExistence type="predicted"/>
<dbReference type="GO" id="GO:0003824">
    <property type="term" value="F:catalytic activity"/>
    <property type="evidence" value="ECO:0007669"/>
    <property type="project" value="InterPro"/>
</dbReference>